<reference evidence="18 19" key="1">
    <citation type="submission" date="2019-02" db="EMBL/GenBank/DDBJ databases">
        <title>Genome sequencing of the rare red list fungi Bondarzewia mesenterica.</title>
        <authorList>
            <person name="Buettner E."/>
            <person name="Kellner H."/>
        </authorList>
    </citation>
    <scope>NUCLEOTIDE SEQUENCE [LARGE SCALE GENOMIC DNA]</scope>
    <source>
        <strain evidence="18 19">DSM 108281</strain>
    </source>
</reference>
<evidence type="ECO:0000256" key="5">
    <source>
        <dbReference type="ARBA" id="ARBA00022630"/>
    </source>
</evidence>
<dbReference type="InterPro" id="IPR008333">
    <property type="entry name" value="Cbr1-like_FAD-bd_dom"/>
</dbReference>
<dbReference type="GO" id="GO:0005741">
    <property type="term" value="C:mitochondrial outer membrane"/>
    <property type="evidence" value="ECO:0007669"/>
    <property type="project" value="UniProtKB-SubCell"/>
</dbReference>
<keyword evidence="19" id="KW-1185">Reference proteome</keyword>
<feature type="binding site" evidence="15">
    <location>
        <position position="129"/>
    </location>
    <ligand>
        <name>FAD</name>
        <dbReference type="ChEBI" id="CHEBI:57692"/>
    </ligand>
</feature>
<dbReference type="SUPFAM" id="SSF52343">
    <property type="entry name" value="Ferredoxin reductase-like, C-terminal NADP-linked domain"/>
    <property type="match status" value="1"/>
</dbReference>
<feature type="binding site" evidence="15">
    <location>
        <position position="127"/>
    </location>
    <ligand>
        <name>FAD</name>
        <dbReference type="ChEBI" id="CHEBI:57692"/>
    </ligand>
</feature>
<feature type="region of interest" description="Disordered" evidence="16">
    <location>
        <begin position="316"/>
        <end position="396"/>
    </location>
</feature>
<comment type="caution">
    <text evidence="18">The sequence shown here is derived from an EMBL/GenBank/DDBJ whole genome shotgun (WGS) entry which is preliminary data.</text>
</comment>
<feature type="compositionally biased region" description="Low complexity" evidence="16">
    <location>
        <begin position="534"/>
        <end position="553"/>
    </location>
</feature>
<dbReference type="InterPro" id="IPR017938">
    <property type="entry name" value="Riboflavin_synthase-like_b-brl"/>
</dbReference>
<comment type="similarity">
    <text evidence="3">Belongs to the flavoprotein pyridine nucleotide cytochrome reductase family.</text>
</comment>
<dbReference type="Gene3D" id="2.40.30.10">
    <property type="entry name" value="Translation factors"/>
    <property type="match status" value="1"/>
</dbReference>
<dbReference type="OrthoDB" id="432685at2759"/>
<keyword evidence="10" id="KW-0560">Oxidoreductase</keyword>
<comment type="catalytic activity">
    <reaction evidence="14">
        <text>2 Fe(III)-[cytochrome b5] + NADH = 2 Fe(II)-[cytochrome b5] + NAD(+) + H(+)</text>
        <dbReference type="Rhea" id="RHEA:46680"/>
        <dbReference type="Rhea" id="RHEA-COMP:10438"/>
        <dbReference type="Rhea" id="RHEA-COMP:10439"/>
        <dbReference type="ChEBI" id="CHEBI:15378"/>
        <dbReference type="ChEBI" id="CHEBI:29033"/>
        <dbReference type="ChEBI" id="CHEBI:29034"/>
        <dbReference type="ChEBI" id="CHEBI:57540"/>
        <dbReference type="ChEBI" id="CHEBI:57945"/>
        <dbReference type="EC" id="1.6.2.2"/>
    </reaction>
</comment>
<evidence type="ECO:0000256" key="6">
    <source>
        <dbReference type="ARBA" id="ARBA00022692"/>
    </source>
</evidence>
<dbReference type="CDD" id="cd06183">
    <property type="entry name" value="cyt_b5_reduct_like"/>
    <property type="match status" value="1"/>
</dbReference>
<evidence type="ECO:0000256" key="1">
    <source>
        <dbReference type="ARBA" id="ARBA00001974"/>
    </source>
</evidence>
<keyword evidence="7" id="KW-1000">Mitochondrion outer membrane</keyword>
<organism evidence="18 19">
    <name type="scientific">Bondarzewia mesenterica</name>
    <dbReference type="NCBI Taxonomy" id="1095465"/>
    <lineage>
        <taxon>Eukaryota</taxon>
        <taxon>Fungi</taxon>
        <taxon>Dikarya</taxon>
        <taxon>Basidiomycota</taxon>
        <taxon>Agaricomycotina</taxon>
        <taxon>Agaricomycetes</taxon>
        <taxon>Russulales</taxon>
        <taxon>Bondarzewiaceae</taxon>
        <taxon>Bondarzewia</taxon>
    </lineage>
</organism>
<dbReference type="InterPro" id="IPR001709">
    <property type="entry name" value="Flavoprot_Pyr_Nucl_cyt_Rdtase"/>
</dbReference>
<evidence type="ECO:0000256" key="14">
    <source>
        <dbReference type="ARBA" id="ARBA00047682"/>
    </source>
</evidence>
<feature type="binding site" evidence="15">
    <location>
        <position position="144"/>
    </location>
    <ligand>
        <name>FAD</name>
        <dbReference type="ChEBI" id="CHEBI:57692"/>
    </ligand>
</feature>
<evidence type="ECO:0000256" key="10">
    <source>
        <dbReference type="ARBA" id="ARBA00023002"/>
    </source>
</evidence>
<keyword evidence="13" id="KW-0472">Membrane</keyword>
<keyword evidence="12" id="KW-0496">Mitochondrion</keyword>
<proteinExistence type="inferred from homology"/>
<evidence type="ECO:0000256" key="4">
    <source>
        <dbReference type="ARBA" id="ARBA00012011"/>
    </source>
</evidence>
<sequence>MSFIRAATVARSAVAASRRYSTEAATKKSSNLPFYLGGAGIGGLLGYLYLESTHKPTKKVQEKSPLDPENFIDFKLKKIIPYNHNTSTFVFELPNNEASLMPIASCVVVKSSDPEALKDKNGKPVIRPYTPISQPDTEGELAFLVKKYDNGVASKYIHELKPGETLSIKGPISKFPYKVNEFDEVALIGGGSGITPLYQVLTYALRDPSNKTKFKLIFANQTEADILLREEFDELKRKHPDNFDIFYAVDKSGPNWNGHTGYLTAEVLKQQIAPPSLNEKVKVFVCGPPGQVLAIAGKKKKWEESGRVEWYLEGTGMDKSNTHKSGNKSATSSTNRDATNKSISPTTFYGTQSQNPPPLPSRPTAVGSSTTSYYFSSAPSQSKDSSPFREPELVSEDDHMPALASEQDTIPRPFQTYEQTPSTMDTSTDWTESARAGWGEEPANHWSRPVNDNNWETYGGVGSYASVLTADKINIDGRDEDEENDWWNVAVREKHRRPGSGILPPLLADKLHNPLHSLFSVSVSPPDIKIPSFLPSTPSSSSSSPPIASGSSAAPPPFIQPTAEEVRTAVPHPNAYYCTRHNGWVIILWKSSSFFPPLARSFLKNNTVPLLDQARRRKTGSCIGEGEHQRGQANRTHHLHVYERAVDARQLTPAFRRSEWESAMLEKRRRRKVTLHLDELDKDALEKAIEKGEPMEEDEEEEDH</sequence>
<feature type="binding site" evidence="15">
    <location>
        <position position="146"/>
    </location>
    <ligand>
        <name>FAD</name>
        <dbReference type="ChEBI" id="CHEBI:57692"/>
    </ligand>
</feature>
<dbReference type="PROSITE" id="PS51384">
    <property type="entry name" value="FAD_FR"/>
    <property type="match status" value="1"/>
</dbReference>
<keyword evidence="5 15" id="KW-0285">Flavoprotein</keyword>
<evidence type="ECO:0000256" key="15">
    <source>
        <dbReference type="PIRSR" id="PIRSR601834-1"/>
    </source>
</evidence>
<evidence type="ECO:0000256" key="8">
    <source>
        <dbReference type="ARBA" id="ARBA00022827"/>
    </source>
</evidence>
<dbReference type="GO" id="GO:0090524">
    <property type="term" value="F:cytochrome-b5 reductase activity, acting on NADH"/>
    <property type="evidence" value="ECO:0007669"/>
    <property type="project" value="UniProtKB-EC"/>
</dbReference>
<keyword evidence="6" id="KW-0812">Transmembrane</keyword>
<dbReference type="PRINTS" id="PR00371">
    <property type="entry name" value="FPNCR"/>
</dbReference>
<feature type="compositionally biased region" description="Polar residues" evidence="16">
    <location>
        <begin position="366"/>
        <end position="375"/>
    </location>
</feature>
<feature type="binding site" evidence="15">
    <location>
        <position position="154"/>
    </location>
    <ligand>
        <name>FAD</name>
        <dbReference type="ChEBI" id="CHEBI:57692"/>
    </ligand>
</feature>
<dbReference type="PRINTS" id="PR00406">
    <property type="entry name" value="CYTB5RDTASE"/>
</dbReference>
<evidence type="ECO:0000313" key="18">
    <source>
        <dbReference type="EMBL" id="THH10524.1"/>
    </source>
</evidence>
<dbReference type="AlphaFoldDB" id="A0A4S4LF53"/>
<feature type="non-terminal residue" evidence="18">
    <location>
        <position position="704"/>
    </location>
</feature>
<feature type="binding site" evidence="15">
    <location>
        <position position="128"/>
    </location>
    <ligand>
        <name>FAD</name>
        <dbReference type="ChEBI" id="CHEBI:57692"/>
    </ligand>
</feature>
<dbReference type="PANTHER" id="PTHR19370">
    <property type="entry name" value="NADH-CYTOCHROME B5 REDUCTASE"/>
    <property type="match status" value="1"/>
</dbReference>
<dbReference type="FunFam" id="2.40.30.10:FF:000069">
    <property type="entry name" value="NADH-cytochrome b5 reductase"/>
    <property type="match status" value="1"/>
</dbReference>
<evidence type="ECO:0000256" key="9">
    <source>
        <dbReference type="ARBA" id="ARBA00022989"/>
    </source>
</evidence>
<evidence type="ECO:0000256" key="7">
    <source>
        <dbReference type="ARBA" id="ARBA00022787"/>
    </source>
</evidence>
<evidence type="ECO:0000256" key="3">
    <source>
        <dbReference type="ARBA" id="ARBA00006105"/>
    </source>
</evidence>
<evidence type="ECO:0000256" key="11">
    <source>
        <dbReference type="ARBA" id="ARBA00023027"/>
    </source>
</evidence>
<feature type="compositionally biased region" description="Basic and acidic residues" evidence="16">
    <location>
        <begin position="386"/>
        <end position="396"/>
    </location>
</feature>
<dbReference type="Pfam" id="PF00175">
    <property type="entry name" value="NAD_binding_1"/>
    <property type="match status" value="1"/>
</dbReference>
<dbReference type="EMBL" id="SGPL01000566">
    <property type="protein sequence ID" value="THH10524.1"/>
    <property type="molecule type" value="Genomic_DNA"/>
</dbReference>
<feature type="compositionally biased region" description="Acidic residues" evidence="16">
    <location>
        <begin position="695"/>
        <end position="704"/>
    </location>
</feature>
<dbReference type="Pfam" id="PF00970">
    <property type="entry name" value="FAD_binding_6"/>
    <property type="match status" value="1"/>
</dbReference>
<keyword evidence="9" id="KW-1133">Transmembrane helix</keyword>
<protein>
    <recommendedName>
        <fullName evidence="4">cytochrome-b5 reductase</fullName>
        <ecNumber evidence="4">1.6.2.2</ecNumber>
    </recommendedName>
</protein>
<keyword evidence="11" id="KW-0520">NAD</keyword>
<feature type="binding site" evidence="15">
    <location>
        <position position="195"/>
    </location>
    <ligand>
        <name>FAD</name>
        <dbReference type="ChEBI" id="CHEBI:57692"/>
    </ligand>
</feature>
<feature type="region of interest" description="Disordered" evidence="16">
    <location>
        <begin position="534"/>
        <end position="559"/>
    </location>
</feature>
<dbReference type="Proteomes" id="UP000310158">
    <property type="component" value="Unassembled WGS sequence"/>
</dbReference>
<feature type="compositionally biased region" description="Basic and acidic residues" evidence="16">
    <location>
        <begin position="684"/>
        <end position="694"/>
    </location>
</feature>
<dbReference type="InterPro" id="IPR001433">
    <property type="entry name" value="OxRdtase_FAD/NAD-bd"/>
</dbReference>
<dbReference type="InterPro" id="IPR017927">
    <property type="entry name" value="FAD-bd_FR_type"/>
</dbReference>
<feature type="domain" description="FAD-binding FR-type" evidence="17">
    <location>
        <begin position="69"/>
        <end position="178"/>
    </location>
</feature>
<dbReference type="InterPro" id="IPR001834">
    <property type="entry name" value="CBR-like"/>
</dbReference>
<comment type="subcellular location">
    <subcellularLocation>
        <location evidence="2">Mitochondrion outer membrane</location>
        <topology evidence="2">Single-pass membrane protein</topology>
    </subcellularLocation>
</comment>
<keyword evidence="8 15" id="KW-0274">FAD</keyword>
<dbReference type="EC" id="1.6.2.2" evidence="4"/>
<dbReference type="Gene3D" id="3.40.50.80">
    <property type="entry name" value="Nucleotide-binding domain of ferredoxin-NADP reductase (FNR) module"/>
    <property type="match status" value="1"/>
</dbReference>
<dbReference type="FunFam" id="3.40.50.80:FF:000009">
    <property type="entry name" value="NADH-cytochrome b5 reductase"/>
    <property type="match status" value="1"/>
</dbReference>
<gene>
    <name evidence="18" type="ORF">EW146_g8349</name>
</gene>
<dbReference type="SUPFAM" id="SSF63380">
    <property type="entry name" value="Riboflavin synthase domain-like"/>
    <property type="match status" value="1"/>
</dbReference>
<comment type="cofactor">
    <cofactor evidence="1 15">
        <name>FAD</name>
        <dbReference type="ChEBI" id="CHEBI:57692"/>
    </cofactor>
</comment>
<feature type="compositionally biased region" description="Low complexity" evidence="16">
    <location>
        <begin position="376"/>
        <end position="385"/>
    </location>
</feature>
<evidence type="ECO:0000256" key="16">
    <source>
        <dbReference type="SAM" id="MobiDB-lite"/>
    </source>
</evidence>
<feature type="compositionally biased region" description="Polar residues" evidence="16">
    <location>
        <begin position="323"/>
        <end position="354"/>
    </location>
</feature>
<accession>A0A4S4LF53</accession>
<feature type="region of interest" description="Disordered" evidence="16">
    <location>
        <begin position="684"/>
        <end position="704"/>
    </location>
</feature>
<evidence type="ECO:0000259" key="17">
    <source>
        <dbReference type="PROSITE" id="PS51384"/>
    </source>
</evidence>
<evidence type="ECO:0000256" key="2">
    <source>
        <dbReference type="ARBA" id="ARBA00004572"/>
    </source>
</evidence>
<dbReference type="PANTHER" id="PTHR19370:SF171">
    <property type="entry name" value="NADH-CYTOCHROME B5 REDUCTASE 2"/>
    <property type="match status" value="1"/>
</dbReference>
<evidence type="ECO:0000256" key="12">
    <source>
        <dbReference type="ARBA" id="ARBA00023128"/>
    </source>
</evidence>
<evidence type="ECO:0000313" key="19">
    <source>
        <dbReference type="Proteomes" id="UP000310158"/>
    </source>
</evidence>
<evidence type="ECO:0000256" key="13">
    <source>
        <dbReference type="ARBA" id="ARBA00023136"/>
    </source>
</evidence>
<name>A0A4S4LF53_9AGAM</name>
<dbReference type="InterPro" id="IPR039261">
    <property type="entry name" value="FNR_nucleotide-bd"/>
</dbReference>